<dbReference type="RefSeq" id="WP_149333836.1">
    <property type="nucleotide sequence ID" value="NZ_QOVF01000006.1"/>
</dbReference>
<accession>A0A7V7GQQ9</accession>
<dbReference type="AlphaFoldDB" id="A0A7V7GQQ9"/>
<evidence type="ECO:0000313" key="1">
    <source>
        <dbReference type="EMBL" id="KAA0692496.1"/>
    </source>
</evidence>
<sequence>MILYKYMSFGSARKVIDTVSLGFSCLEDLNDPFECTAFGFKDSDESISAKTATNACRNRFSRKYGVLSMTRQPLNALMWSHYGDSHQGVVLGFDCDSAGLSDPQSNVIPSQYGEMIYSATKPHNDLPVIDEHELMNIGGSLRFDSNAFNLMKRAFLYKSLEWAYEEEVRVVKNIENIPFSYHSGGGRYCEWNKVTVSGRPLYCFDVPKNSLKEIYLGRHLYRNATKGGSVTDEELKGVLQSWGRKDIKMMQCEPDVHSWSLVAKPSINKS</sequence>
<protein>
    <submittedName>
        <fullName evidence="1">DUF2971 domain-containing protein</fullName>
    </submittedName>
</protein>
<evidence type="ECO:0000313" key="2">
    <source>
        <dbReference type="Proteomes" id="UP000463138"/>
    </source>
</evidence>
<proteinExistence type="predicted"/>
<keyword evidence="2" id="KW-1185">Reference proteome</keyword>
<name>A0A7V7GQQ9_9GAMM</name>
<reference evidence="1 2" key="1">
    <citation type="submission" date="2018-07" db="EMBL/GenBank/DDBJ databases">
        <title>Pseudomonas laoshanensis sp. nov., isolated from soil.</title>
        <authorList>
            <person name="Sun J."/>
            <person name="Yu L."/>
            <person name="Wang M."/>
            <person name="Zhang C."/>
        </authorList>
    </citation>
    <scope>NUCLEOTIDE SEQUENCE [LARGE SCALE GENOMIC DNA]</scope>
    <source>
        <strain evidence="1 2">Y22</strain>
    </source>
</reference>
<organism evidence="1 2">
    <name type="scientific">Halopseudomonas laoshanensis</name>
    <dbReference type="NCBI Taxonomy" id="2268758"/>
    <lineage>
        <taxon>Bacteria</taxon>
        <taxon>Pseudomonadati</taxon>
        <taxon>Pseudomonadota</taxon>
        <taxon>Gammaproteobacteria</taxon>
        <taxon>Pseudomonadales</taxon>
        <taxon>Pseudomonadaceae</taxon>
        <taxon>Halopseudomonas</taxon>
    </lineage>
</organism>
<dbReference type="OrthoDB" id="4119964at2"/>
<comment type="caution">
    <text evidence="1">The sequence shown here is derived from an EMBL/GenBank/DDBJ whole genome shotgun (WGS) entry which is preliminary data.</text>
</comment>
<dbReference type="Proteomes" id="UP000463138">
    <property type="component" value="Unassembled WGS sequence"/>
</dbReference>
<gene>
    <name evidence="1" type="ORF">DT594_16230</name>
</gene>
<dbReference type="EMBL" id="QOVF01000006">
    <property type="protein sequence ID" value="KAA0692496.1"/>
    <property type="molecule type" value="Genomic_DNA"/>
</dbReference>
<dbReference type="Pfam" id="PF11185">
    <property type="entry name" value="DUF2971"/>
    <property type="match status" value="1"/>
</dbReference>
<dbReference type="InterPro" id="IPR021352">
    <property type="entry name" value="DUF2971"/>
</dbReference>